<gene>
    <name evidence="2" type="ORF">B6D57_04545</name>
</gene>
<evidence type="ECO:0000256" key="1">
    <source>
        <dbReference type="SAM" id="SignalP"/>
    </source>
</evidence>
<proteinExistence type="predicted"/>
<keyword evidence="1" id="KW-0732">Signal</keyword>
<evidence type="ECO:0000313" key="2">
    <source>
        <dbReference type="EMBL" id="OQX90168.1"/>
    </source>
</evidence>
<reference evidence="3" key="1">
    <citation type="submission" date="2017-03" db="EMBL/GenBank/DDBJ databases">
        <title>Novel pathways for hydrocarbon cycling and metabolic interdependencies in hydrothermal sediment communities.</title>
        <authorList>
            <person name="Dombrowski N."/>
            <person name="Seitz K."/>
            <person name="Teske A."/>
            <person name="Baker B."/>
        </authorList>
    </citation>
    <scope>NUCLEOTIDE SEQUENCE [LARGE SCALE GENOMIC DNA]</scope>
</reference>
<dbReference type="Gene3D" id="1.25.40.10">
    <property type="entry name" value="Tetratricopeptide repeat domain"/>
    <property type="match status" value="1"/>
</dbReference>
<dbReference type="SUPFAM" id="SSF48452">
    <property type="entry name" value="TPR-like"/>
    <property type="match status" value="1"/>
</dbReference>
<dbReference type="EMBL" id="NATQ01000094">
    <property type="protein sequence ID" value="OQX90168.1"/>
    <property type="molecule type" value="Genomic_DNA"/>
</dbReference>
<accession>A0A1W9S002</accession>
<dbReference type="AlphaFoldDB" id="A0A1W9S002"/>
<evidence type="ECO:0000313" key="3">
    <source>
        <dbReference type="Proteomes" id="UP000192611"/>
    </source>
</evidence>
<dbReference type="Proteomes" id="UP000192611">
    <property type="component" value="Unassembled WGS sequence"/>
</dbReference>
<name>A0A1W9S002_9BACT</name>
<feature type="signal peptide" evidence="1">
    <location>
        <begin position="1"/>
        <end position="22"/>
    </location>
</feature>
<comment type="caution">
    <text evidence="2">The sequence shown here is derived from an EMBL/GenBank/DDBJ whole genome shotgun (WGS) entry which is preliminary data.</text>
</comment>
<evidence type="ECO:0008006" key="4">
    <source>
        <dbReference type="Google" id="ProtNLM"/>
    </source>
</evidence>
<feature type="chain" id="PRO_5012190879" description="Tetratricopeptide repeat protein" evidence="1">
    <location>
        <begin position="23"/>
        <end position="142"/>
    </location>
</feature>
<organism evidence="2 3">
    <name type="scientific">Candidatus Coatesbacteria bacterium 4484_99</name>
    <dbReference type="NCBI Taxonomy" id="1970774"/>
    <lineage>
        <taxon>Bacteria</taxon>
        <taxon>Candidatus Coatesiibacteriota</taxon>
    </lineage>
</organism>
<sequence>MKQKLLCIVIISLFLIINCSSGGTTEYREAVNLQKRGEYEKAIEIYLSLTREYDNRGVGIMAQRGLEECRAIMLYQKAIYELNFGDREEANETAKRAAKLYYLVAEAQYIKAMNRFLDGDIEGAERMFIITQRHLNYLKTKR</sequence>
<dbReference type="InterPro" id="IPR011990">
    <property type="entry name" value="TPR-like_helical_dom_sf"/>
</dbReference>
<protein>
    <recommendedName>
        <fullName evidence="4">Tetratricopeptide repeat protein</fullName>
    </recommendedName>
</protein>